<sequence>MSIPPSRPIGLSPLACASSRSILPLFRPISCHVDLTSHVGRFQPPPPHHAAPSVNNKPGGEEGGCGRRAVEDDGGCDLRAMRSLAPSL</sequence>
<feature type="region of interest" description="Disordered" evidence="1">
    <location>
        <begin position="40"/>
        <end position="73"/>
    </location>
</feature>
<gene>
    <name evidence="2" type="ORF">NTJ_15191</name>
</gene>
<keyword evidence="3" id="KW-1185">Reference proteome</keyword>
<accession>A0ABN7BDC1</accession>
<dbReference type="EMBL" id="AP028922">
    <property type="protein sequence ID" value="BET02373.1"/>
    <property type="molecule type" value="Genomic_DNA"/>
</dbReference>
<name>A0ABN7BDC1_9HEMI</name>
<proteinExistence type="predicted"/>
<evidence type="ECO:0000256" key="1">
    <source>
        <dbReference type="SAM" id="MobiDB-lite"/>
    </source>
</evidence>
<organism evidence="2 3">
    <name type="scientific">Nesidiocoris tenuis</name>
    <dbReference type="NCBI Taxonomy" id="355587"/>
    <lineage>
        <taxon>Eukaryota</taxon>
        <taxon>Metazoa</taxon>
        <taxon>Ecdysozoa</taxon>
        <taxon>Arthropoda</taxon>
        <taxon>Hexapoda</taxon>
        <taxon>Insecta</taxon>
        <taxon>Pterygota</taxon>
        <taxon>Neoptera</taxon>
        <taxon>Paraneoptera</taxon>
        <taxon>Hemiptera</taxon>
        <taxon>Heteroptera</taxon>
        <taxon>Panheteroptera</taxon>
        <taxon>Cimicomorpha</taxon>
        <taxon>Miridae</taxon>
        <taxon>Dicyphina</taxon>
        <taxon>Nesidiocoris</taxon>
    </lineage>
</organism>
<reference evidence="2 3" key="1">
    <citation type="submission" date="2023-09" db="EMBL/GenBank/DDBJ databases">
        <title>Nesidiocoris tenuis whole genome shotgun sequence.</title>
        <authorList>
            <person name="Shibata T."/>
            <person name="Shimoda M."/>
            <person name="Kobayashi T."/>
            <person name="Uehara T."/>
        </authorList>
    </citation>
    <scope>NUCLEOTIDE SEQUENCE [LARGE SCALE GENOMIC DNA]</scope>
    <source>
        <strain evidence="2 3">Japan</strain>
    </source>
</reference>
<protein>
    <submittedName>
        <fullName evidence="2">Uncharacterized protein</fullName>
    </submittedName>
</protein>
<evidence type="ECO:0000313" key="3">
    <source>
        <dbReference type="Proteomes" id="UP001307889"/>
    </source>
</evidence>
<evidence type="ECO:0000313" key="2">
    <source>
        <dbReference type="EMBL" id="BET02373.1"/>
    </source>
</evidence>
<dbReference type="Proteomes" id="UP001307889">
    <property type="component" value="Chromosome 14"/>
</dbReference>